<evidence type="ECO:0000256" key="1">
    <source>
        <dbReference type="ARBA" id="ARBA00023015"/>
    </source>
</evidence>
<dbReference type="RefSeq" id="WP_399657951.1">
    <property type="nucleotide sequence ID" value="NZ_JBITYG010000018.1"/>
</dbReference>
<comment type="caution">
    <text evidence="6">The sequence shown here is derived from an EMBL/GenBank/DDBJ whole genome shotgun (WGS) entry which is preliminary data.</text>
</comment>
<evidence type="ECO:0000313" key="7">
    <source>
        <dbReference type="Proteomes" id="UP001614394"/>
    </source>
</evidence>
<dbReference type="Pfam" id="PF00440">
    <property type="entry name" value="TetR_N"/>
    <property type="match status" value="1"/>
</dbReference>
<proteinExistence type="predicted"/>
<name>A0ABW8CJ23_9ACTN</name>
<dbReference type="Gene3D" id="1.10.357.10">
    <property type="entry name" value="Tetracycline Repressor, domain 2"/>
    <property type="match status" value="1"/>
</dbReference>
<feature type="domain" description="HTH tetR-type" evidence="5">
    <location>
        <begin position="6"/>
        <end position="66"/>
    </location>
</feature>
<keyword evidence="3" id="KW-0804">Transcription</keyword>
<evidence type="ECO:0000256" key="4">
    <source>
        <dbReference type="PROSITE-ProRule" id="PRU00335"/>
    </source>
</evidence>
<dbReference type="SUPFAM" id="SSF48498">
    <property type="entry name" value="Tetracyclin repressor-like, C-terminal domain"/>
    <property type="match status" value="1"/>
</dbReference>
<gene>
    <name evidence="6" type="ORF">ACIGXA_38660</name>
</gene>
<protein>
    <submittedName>
        <fullName evidence="6">TetR/AcrR family transcriptional regulator</fullName>
    </submittedName>
</protein>
<reference evidence="6 7" key="1">
    <citation type="submission" date="2024-10" db="EMBL/GenBank/DDBJ databases">
        <title>The Natural Products Discovery Center: Release of the First 8490 Sequenced Strains for Exploring Actinobacteria Biosynthetic Diversity.</title>
        <authorList>
            <person name="Kalkreuter E."/>
            <person name="Kautsar S.A."/>
            <person name="Yang D."/>
            <person name="Bader C.D."/>
            <person name="Teijaro C.N."/>
            <person name="Fluegel L."/>
            <person name="Davis C.M."/>
            <person name="Simpson J.R."/>
            <person name="Lauterbach L."/>
            <person name="Steele A.D."/>
            <person name="Gui C."/>
            <person name="Meng S."/>
            <person name="Li G."/>
            <person name="Viehrig K."/>
            <person name="Ye F."/>
            <person name="Su P."/>
            <person name="Kiefer A.F."/>
            <person name="Nichols A."/>
            <person name="Cepeda A.J."/>
            <person name="Yan W."/>
            <person name="Fan B."/>
            <person name="Jiang Y."/>
            <person name="Adhikari A."/>
            <person name="Zheng C.-J."/>
            <person name="Schuster L."/>
            <person name="Cowan T.M."/>
            <person name="Smanski M.J."/>
            <person name="Chevrette M.G."/>
            <person name="De Carvalho L.P.S."/>
            <person name="Shen B."/>
        </authorList>
    </citation>
    <scope>NUCLEOTIDE SEQUENCE [LARGE SCALE GENOMIC DNA]</scope>
    <source>
        <strain evidence="6 7">NPDC053399</strain>
    </source>
</reference>
<dbReference type="EMBL" id="JBITYG010000018">
    <property type="protein sequence ID" value="MFI9106444.1"/>
    <property type="molecule type" value="Genomic_DNA"/>
</dbReference>
<organism evidence="6 7">
    <name type="scientific">Streptomyces fildesensis</name>
    <dbReference type="NCBI Taxonomy" id="375757"/>
    <lineage>
        <taxon>Bacteria</taxon>
        <taxon>Bacillati</taxon>
        <taxon>Actinomycetota</taxon>
        <taxon>Actinomycetes</taxon>
        <taxon>Kitasatosporales</taxon>
        <taxon>Streptomycetaceae</taxon>
        <taxon>Streptomyces</taxon>
    </lineage>
</organism>
<evidence type="ECO:0000256" key="2">
    <source>
        <dbReference type="ARBA" id="ARBA00023125"/>
    </source>
</evidence>
<dbReference type="InterPro" id="IPR011075">
    <property type="entry name" value="TetR_C"/>
</dbReference>
<dbReference type="Proteomes" id="UP001614394">
    <property type="component" value="Unassembled WGS sequence"/>
</dbReference>
<dbReference type="Pfam" id="PF16925">
    <property type="entry name" value="TetR_C_13"/>
    <property type="match status" value="1"/>
</dbReference>
<dbReference type="Gene3D" id="1.10.10.60">
    <property type="entry name" value="Homeodomain-like"/>
    <property type="match status" value="1"/>
</dbReference>
<feature type="DNA-binding region" description="H-T-H motif" evidence="4">
    <location>
        <begin position="29"/>
        <end position="48"/>
    </location>
</feature>
<dbReference type="SUPFAM" id="SSF46689">
    <property type="entry name" value="Homeodomain-like"/>
    <property type="match status" value="1"/>
</dbReference>
<dbReference type="PROSITE" id="PS50977">
    <property type="entry name" value="HTH_TETR_2"/>
    <property type="match status" value="1"/>
</dbReference>
<keyword evidence="2 4" id="KW-0238">DNA-binding</keyword>
<dbReference type="PANTHER" id="PTHR47506">
    <property type="entry name" value="TRANSCRIPTIONAL REGULATORY PROTEIN"/>
    <property type="match status" value="1"/>
</dbReference>
<sequence length="200" mass="21709">MPDIKHFDPDTALERVERLFWRHGSDKASIQAVATATGLSRSSLYTTFGDKRELYLAALRRYLLHRAQPAFRELGEDGRGLPAVRDFFAGLIEARCSGEYAGWGCMVVNAHIGPEGGDPAVRALLDEHHRLLRDALRTEVEIAGRQGQLAPGVSPDAAAETLALLAYGVNLRSRGGADAETLLGTVQAALALLGRREHGR</sequence>
<keyword evidence="7" id="KW-1185">Reference proteome</keyword>
<dbReference type="InterPro" id="IPR009057">
    <property type="entry name" value="Homeodomain-like_sf"/>
</dbReference>
<dbReference type="PANTHER" id="PTHR47506:SF1">
    <property type="entry name" value="HTH-TYPE TRANSCRIPTIONAL REGULATOR YJDC"/>
    <property type="match status" value="1"/>
</dbReference>
<dbReference type="InterPro" id="IPR036271">
    <property type="entry name" value="Tet_transcr_reg_TetR-rel_C_sf"/>
</dbReference>
<keyword evidence="1" id="KW-0805">Transcription regulation</keyword>
<evidence type="ECO:0000313" key="6">
    <source>
        <dbReference type="EMBL" id="MFI9106444.1"/>
    </source>
</evidence>
<evidence type="ECO:0000259" key="5">
    <source>
        <dbReference type="PROSITE" id="PS50977"/>
    </source>
</evidence>
<evidence type="ECO:0000256" key="3">
    <source>
        <dbReference type="ARBA" id="ARBA00023163"/>
    </source>
</evidence>
<accession>A0ABW8CJ23</accession>
<dbReference type="InterPro" id="IPR001647">
    <property type="entry name" value="HTH_TetR"/>
</dbReference>